<dbReference type="Proteomes" id="UP001642464">
    <property type="component" value="Unassembled WGS sequence"/>
</dbReference>
<name>A0ABP0H4L4_9DINO</name>
<evidence type="ECO:0000313" key="7">
    <source>
        <dbReference type="Proteomes" id="UP001642464"/>
    </source>
</evidence>
<dbReference type="InterPro" id="IPR036259">
    <property type="entry name" value="MFS_trans_sf"/>
</dbReference>
<dbReference type="InterPro" id="IPR018247">
    <property type="entry name" value="EF_Hand_1_Ca_BS"/>
</dbReference>
<feature type="region of interest" description="Disordered" evidence="2">
    <location>
        <begin position="894"/>
        <end position="922"/>
    </location>
</feature>
<evidence type="ECO:0000256" key="2">
    <source>
        <dbReference type="SAM" id="MobiDB-lite"/>
    </source>
</evidence>
<feature type="chain" id="PRO_5045512285" description="EF-hand domain-containing protein" evidence="4">
    <location>
        <begin position="22"/>
        <end position="1378"/>
    </location>
</feature>
<evidence type="ECO:0000256" key="4">
    <source>
        <dbReference type="SAM" id="SignalP"/>
    </source>
</evidence>
<feature type="transmembrane region" description="Helical" evidence="3">
    <location>
        <begin position="1016"/>
        <end position="1044"/>
    </location>
</feature>
<feature type="transmembrane region" description="Helical" evidence="3">
    <location>
        <begin position="585"/>
        <end position="607"/>
    </location>
</feature>
<gene>
    <name evidence="6" type="ORF">SCF082_LOCUS34</name>
</gene>
<evidence type="ECO:0000313" key="6">
    <source>
        <dbReference type="EMBL" id="CAK8985156.1"/>
    </source>
</evidence>
<dbReference type="InterPro" id="IPR011992">
    <property type="entry name" value="EF-hand-dom_pair"/>
</dbReference>
<dbReference type="InterPro" id="IPR002048">
    <property type="entry name" value="EF_hand_dom"/>
</dbReference>
<evidence type="ECO:0000256" key="3">
    <source>
        <dbReference type="SAM" id="Phobius"/>
    </source>
</evidence>
<feature type="domain" description="EF-hand" evidence="5">
    <location>
        <begin position="355"/>
        <end position="390"/>
    </location>
</feature>
<dbReference type="SMART" id="SM00054">
    <property type="entry name" value="EFh"/>
    <property type="match status" value="2"/>
</dbReference>
<keyword evidence="3" id="KW-0472">Membrane</keyword>
<feature type="transmembrane region" description="Helical" evidence="3">
    <location>
        <begin position="1103"/>
        <end position="1122"/>
    </location>
</feature>
<comment type="caution">
    <text evidence="6">The sequence shown here is derived from an EMBL/GenBank/DDBJ whole genome shotgun (WGS) entry which is preliminary data.</text>
</comment>
<reference evidence="6 7" key="1">
    <citation type="submission" date="2024-02" db="EMBL/GenBank/DDBJ databases">
        <authorList>
            <person name="Chen Y."/>
            <person name="Shah S."/>
            <person name="Dougan E. K."/>
            <person name="Thang M."/>
            <person name="Chan C."/>
        </authorList>
    </citation>
    <scope>NUCLEOTIDE SEQUENCE [LARGE SCALE GENOMIC DNA]</scope>
</reference>
<feature type="domain" description="EF-hand" evidence="5">
    <location>
        <begin position="314"/>
        <end position="349"/>
    </location>
</feature>
<dbReference type="SUPFAM" id="SSF47473">
    <property type="entry name" value="EF-hand"/>
    <property type="match status" value="1"/>
</dbReference>
<feature type="transmembrane region" description="Helical" evidence="3">
    <location>
        <begin position="651"/>
        <end position="670"/>
    </location>
</feature>
<protein>
    <recommendedName>
        <fullName evidence="5">EF-hand domain-containing protein</fullName>
    </recommendedName>
</protein>
<proteinExistence type="predicted"/>
<feature type="transmembrane region" description="Helical" evidence="3">
    <location>
        <begin position="932"/>
        <end position="952"/>
    </location>
</feature>
<dbReference type="PROSITE" id="PS50222">
    <property type="entry name" value="EF_HAND_2"/>
    <property type="match status" value="2"/>
</dbReference>
<keyword evidence="3" id="KW-0812">Transmembrane</keyword>
<accession>A0ABP0H4L4</accession>
<feature type="signal peptide" evidence="4">
    <location>
        <begin position="1"/>
        <end position="21"/>
    </location>
</feature>
<feature type="compositionally biased region" description="Polar residues" evidence="2">
    <location>
        <begin position="829"/>
        <end position="845"/>
    </location>
</feature>
<keyword evidence="1" id="KW-0106">Calcium</keyword>
<feature type="compositionally biased region" description="Polar residues" evidence="2">
    <location>
        <begin position="788"/>
        <end position="803"/>
    </location>
</feature>
<evidence type="ECO:0000259" key="5">
    <source>
        <dbReference type="PROSITE" id="PS50222"/>
    </source>
</evidence>
<evidence type="ECO:0000256" key="1">
    <source>
        <dbReference type="ARBA" id="ARBA00022837"/>
    </source>
</evidence>
<dbReference type="Gene3D" id="1.10.238.10">
    <property type="entry name" value="EF-hand"/>
    <property type="match status" value="1"/>
</dbReference>
<feature type="region of interest" description="Disordered" evidence="2">
    <location>
        <begin position="760"/>
        <end position="845"/>
    </location>
</feature>
<feature type="compositionally biased region" description="Acidic residues" evidence="2">
    <location>
        <begin position="900"/>
        <end position="912"/>
    </location>
</feature>
<keyword evidence="7" id="KW-1185">Reference proteome</keyword>
<keyword evidence="3" id="KW-1133">Transmembrane helix</keyword>
<dbReference type="SUPFAM" id="SSF103473">
    <property type="entry name" value="MFS general substrate transporter"/>
    <property type="match status" value="2"/>
</dbReference>
<organism evidence="6 7">
    <name type="scientific">Durusdinium trenchii</name>
    <dbReference type="NCBI Taxonomy" id="1381693"/>
    <lineage>
        <taxon>Eukaryota</taxon>
        <taxon>Sar</taxon>
        <taxon>Alveolata</taxon>
        <taxon>Dinophyceae</taxon>
        <taxon>Suessiales</taxon>
        <taxon>Symbiodiniaceae</taxon>
        <taxon>Durusdinium</taxon>
    </lineage>
</organism>
<feature type="transmembrane region" description="Helical" evidence="3">
    <location>
        <begin position="676"/>
        <end position="696"/>
    </location>
</feature>
<keyword evidence="4" id="KW-0732">Signal</keyword>
<dbReference type="Pfam" id="PF13499">
    <property type="entry name" value="EF-hand_7"/>
    <property type="match status" value="1"/>
</dbReference>
<sequence>MLCKAILAMAINLHALAHTDGDENGLLQLQNKSTTSIVVVSGCMSNPEDSYSEDICTIAKKNFKTYCDYHGYKLVFYTQLFKNDKWTLDFLKEVWKTYPSPEPWQDQSAMIYVMHKFSASPEAKEKATKCRDYMAMNNEDPEGCCNSKLVTGVDIRPHTELNALNFDREGLSIVHYAGRSPEDKARQMAETAGKLVDLRIGSLVEVEGSAKTAKLHAILHGAKHHAFRLEVSDRLIFAPLELLTGVATDMALPSRRETPRIAPTQPLEQSLLLGFADAGQMGFLHFLDLCGTGKREVDPDDQEHVRTLLTSPAMFAAVCQENFRKFDVNADGVLSWSEVLPLVNTLYEGFGLQPPREGNLRAFFDATDLNKDGVLSEQEFQRFFECFLRYAFFDVVQKDHKAQQQRQAQARSVTNSVVQNAPSSAACAVRQGAEVTPVTASSGKSLGQPALSNLQLYQTGIRSGAENWSLVDFVLARENAAFSAPFVDRGRGKVFTFQALRQEHFVEMAASAKAGEDEEEEEEDDMYEFDEDEPEPCLNGMISGYCWSGLTLHYRAMGWPIARAGLGGSLGFMGRIFMQQVQLRLGFWAIIPLNFIHLIGVILGILYTDQEWAVCLEVVLLQSLDAAITIEGLAFDVFGSSENLASQASSTMLAIYTMSAASAVTVGGILYDTAGWQGMSIFHLILQAILAILFIVSPQCRSSFTEFFQKKVHEAEAKEEGPEELSSVVPSAPTTSGAAVIEEPTLPGLVEDEVLSPLYEEDGGAKSSNLRGSMLSAGGEASLHHTPVRSSNFSATPNASPQRGSVGELKRSSMQDGRSSMRSGRATGRMSQQSRKSGVTFATRNTNMSRMSAASHRSRMSAVSKLTAVMSLAENDDFQHHFMATGALRPQIAQRAGLQDQEDEDEDLDEEPVVPGGQEEAKPKKKGLKKDLWLPAFLLVLCSLNNYLSYAMEYGTFAIFFKEYHGWTSATWASLCQTAGDLFAAVMIKLMALYGPSEDPMNAGCFERWTRQPYNLSWLLFFWILCSAGMCAPPLAVAVIAQILMGTVFVYCSKTVTDLNLFYSLGDPDVYLTLQVYCKNADAVGGCTSCFVALLLYDTVSPFAPFAVAAGFSTLMFVLYTAGFCHRLGFGEDIETAEHRRARRLGMVNTFEETKTTTLEFSGLFVRVYEFLAHLFAAAVAGLRRKGSVPARVGISTHRMSGGVLRAPTAKHGEVEDTSASPGHVLRVIAPHGVSRRRTPEMNDCMDETLLCGQVVQVLEHWVKTDQGWLPVHDAHGKLLLQPTDRGGKPPAGAAMSACRHEKCSKEASPVQASESGAGLGSSLCGGEEEWRDRFERLQERFPMLSSAQVLQKLRANQGHAGHTAAALRELAGRQGGN</sequence>
<dbReference type="EMBL" id="CAXAMM010000001">
    <property type="protein sequence ID" value="CAK8985156.1"/>
    <property type="molecule type" value="Genomic_DNA"/>
</dbReference>
<dbReference type="PROSITE" id="PS00018">
    <property type="entry name" value="EF_HAND_1"/>
    <property type="match status" value="2"/>
</dbReference>